<dbReference type="InterPro" id="IPR036179">
    <property type="entry name" value="Ig-like_dom_sf"/>
</dbReference>
<protein>
    <submittedName>
        <fullName evidence="4">Uncharacterized protein LOC106525601 isoform X1</fullName>
    </submittedName>
</protein>
<dbReference type="RefSeq" id="XP_013875352.1">
    <property type="nucleotide sequence ID" value="XM_014019898.1"/>
</dbReference>
<dbReference type="InParanoid" id="A0A2I4C5R9"/>
<evidence type="ECO:0000256" key="2">
    <source>
        <dbReference type="SAM" id="SignalP"/>
    </source>
</evidence>
<feature type="signal peptide" evidence="2">
    <location>
        <begin position="1"/>
        <end position="19"/>
    </location>
</feature>
<gene>
    <name evidence="4" type="primary">LOC106525601</name>
</gene>
<dbReference type="SUPFAM" id="SSF48726">
    <property type="entry name" value="Immunoglobulin"/>
    <property type="match status" value="1"/>
</dbReference>
<keyword evidence="3" id="KW-1185">Reference proteome</keyword>
<dbReference type="OrthoDB" id="8442846at2759"/>
<dbReference type="AlphaFoldDB" id="A0A2I4C5R9"/>
<name>A0A2I4C5R9_AUSLI</name>
<feature type="chain" id="PRO_5014191061" evidence="2">
    <location>
        <begin position="20"/>
        <end position="260"/>
    </location>
</feature>
<dbReference type="Proteomes" id="UP000192220">
    <property type="component" value="Unplaced"/>
</dbReference>
<sequence length="260" mass="29638">MNILFVCLYFLLDISLLKGQQRVEELQHILLKFYFPSFYNNYNKFCCKLYPGGCYKLLDSAGYTCDELKGRVMKREGNGWIEFQISHVHMANSGFYRCGILGAQNQIYSDYFVEVFEVSDHSRTQPAQTATIKTPKSSTRIPDLSAVVVSQDYSDNIRAPWSFGLPLIVVLSIVVMIFVTAVIAVVGYKVKIRRRKSDRFGETECESLKHEAPDMSAIVYTTVDFRPHQKPEGVYANLRVQKEPPVTEHTGMVEYSTLAV</sequence>
<proteinExistence type="predicted"/>
<dbReference type="GeneID" id="106525601"/>
<keyword evidence="1" id="KW-0812">Transmembrane</keyword>
<evidence type="ECO:0000256" key="1">
    <source>
        <dbReference type="SAM" id="Phobius"/>
    </source>
</evidence>
<reference evidence="4" key="1">
    <citation type="submission" date="2025-08" db="UniProtKB">
        <authorList>
            <consortium name="RefSeq"/>
        </authorList>
    </citation>
    <scope>IDENTIFICATION</scope>
    <source>
        <strain evidence="4">Quisiro</strain>
        <tissue evidence="4">Liver</tissue>
    </source>
</reference>
<evidence type="ECO:0000313" key="4">
    <source>
        <dbReference type="RefSeq" id="XP_013875352.1"/>
    </source>
</evidence>
<keyword evidence="2" id="KW-0732">Signal</keyword>
<organism evidence="3 4">
    <name type="scientific">Austrofundulus limnaeus</name>
    <name type="common">Annual killifish</name>
    <dbReference type="NCBI Taxonomy" id="52670"/>
    <lineage>
        <taxon>Eukaryota</taxon>
        <taxon>Metazoa</taxon>
        <taxon>Chordata</taxon>
        <taxon>Craniata</taxon>
        <taxon>Vertebrata</taxon>
        <taxon>Euteleostomi</taxon>
        <taxon>Actinopterygii</taxon>
        <taxon>Neopterygii</taxon>
        <taxon>Teleostei</taxon>
        <taxon>Neoteleostei</taxon>
        <taxon>Acanthomorphata</taxon>
        <taxon>Ovalentaria</taxon>
        <taxon>Atherinomorphae</taxon>
        <taxon>Cyprinodontiformes</taxon>
        <taxon>Rivulidae</taxon>
        <taxon>Austrofundulus</taxon>
    </lineage>
</organism>
<evidence type="ECO:0000313" key="3">
    <source>
        <dbReference type="Proteomes" id="UP000192220"/>
    </source>
</evidence>
<keyword evidence="1" id="KW-0472">Membrane</keyword>
<dbReference type="Gene3D" id="2.60.40.10">
    <property type="entry name" value="Immunoglobulins"/>
    <property type="match status" value="1"/>
</dbReference>
<accession>A0A2I4C5R9</accession>
<keyword evidence="1" id="KW-1133">Transmembrane helix</keyword>
<dbReference type="InterPro" id="IPR013783">
    <property type="entry name" value="Ig-like_fold"/>
</dbReference>
<dbReference type="KEGG" id="alim:106525601"/>
<feature type="transmembrane region" description="Helical" evidence="1">
    <location>
        <begin position="163"/>
        <end position="188"/>
    </location>
</feature>